<dbReference type="Gene3D" id="2.60.120.260">
    <property type="entry name" value="Galactose-binding domain-like"/>
    <property type="match status" value="2"/>
</dbReference>
<dbReference type="InterPro" id="IPR013783">
    <property type="entry name" value="Ig-like_fold"/>
</dbReference>
<dbReference type="Gene3D" id="1.50.10.10">
    <property type="match status" value="1"/>
</dbReference>
<evidence type="ECO:0000259" key="6">
    <source>
        <dbReference type="Pfam" id="PF17389"/>
    </source>
</evidence>
<evidence type="ECO:0000259" key="4">
    <source>
        <dbReference type="Pfam" id="PF05592"/>
    </source>
</evidence>
<protein>
    <recommendedName>
        <fullName evidence="2">alpha-L-rhamnosidase</fullName>
        <ecNumber evidence="2">3.2.1.40</ecNumber>
    </recommendedName>
</protein>
<proteinExistence type="predicted"/>
<accession>A0A9P5LKE8</accession>
<dbReference type="Gene3D" id="2.60.420.10">
    <property type="entry name" value="Maltose phosphorylase, domain 3"/>
    <property type="match status" value="1"/>
</dbReference>
<dbReference type="InterPro" id="IPR008928">
    <property type="entry name" value="6-hairpin_glycosidase_sf"/>
</dbReference>
<evidence type="ECO:0000256" key="2">
    <source>
        <dbReference type="ARBA" id="ARBA00012652"/>
    </source>
</evidence>
<dbReference type="PANTHER" id="PTHR33307">
    <property type="entry name" value="ALPHA-RHAMNOSIDASE (EUROFUNG)"/>
    <property type="match status" value="1"/>
</dbReference>
<dbReference type="AlphaFoldDB" id="A0A9P5LKE8"/>
<dbReference type="GO" id="GO:0005975">
    <property type="term" value="P:carbohydrate metabolic process"/>
    <property type="evidence" value="ECO:0007669"/>
    <property type="project" value="InterPro"/>
</dbReference>
<dbReference type="Pfam" id="PF17389">
    <property type="entry name" value="Bac_rhamnosid6H"/>
    <property type="match status" value="1"/>
</dbReference>
<gene>
    <name evidence="8" type="ORF">G7Z17_g3002</name>
</gene>
<evidence type="ECO:0000259" key="5">
    <source>
        <dbReference type="Pfam" id="PF08531"/>
    </source>
</evidence>
<organism evidence="8 9">
    <name type="scientific">Cylindrodendrum hubeiense</name>
    <dbReference type="NCBI Taxonomy" id="595255"/>
    <lineage>
        <taxon>Eukaryota</taxon>
        <taxon>Fungi</taxon>
        <taxon>Dikarya</taxon>
        <taxon>Ascomycota</taxon>
        <taxon>Pezizomycotina</taxon>
        <taxon>Sordariomycetes</taxon>
        <taxon>Hypocreomycetidae</taxon>
        <taxon>Hypocreales</taxon>
        <taxon>Nectriaceae</taxon>
        <taxon>Cylindrodendrum</taxon>
    </lineage>
</organism>
<dbReference type="InterPro" id="IPR013737">
    <property type="entry name" value="Bac_rhamnosid_N"/>
</dbReference>
<evidence type="ECO:0000259" key="7">
    <source>
        <dbReference type="Pfam" id="PF17390"/>
    </source>
</evidence>
<dbReference type="GO" id="GO:0030596">
    <property type="term" value="F:alpha-L-rhamnosidase activity"/>
    <property type="evidence" value="ECO:0007669"/>
    <property type="project" value="UniProtKB-EC"/>
</dbReference>
<name>A0A9P5LKE8_9HYPO</name>
<dbReference type="InterPro" id="IPR035398">
    <property type="entry name" value="Bac_rhamnosid_C"/>
</dbReference>
<keyword evidence="9" id="KW-1185">Reference proteome</keyword>
<evidence type="ECO:0000313" key="8">
    <source>
        <dbReference type="EMBL" id="KAF7554289.1"/>
    </source>
</evidence>
<feature type="domain" description="Alpha-L-rhamnosidase concanavalin-like" evidence="4">
    <location>
        <begin position="325"/>
        <end position="426"/>
    </location>
</feature>
<dbReference type="PANTHER" id="PTHR33307:SF6">
    <property type="entry name" value="ALPHA-RHAMNOSIDASE (EUROFUNG)-RELATED"/>
    <property type="match status" value="1"/>
</dbReference>
<comment type="catalytic activity">
    <reaction evidence="1">
        <text>Hydrolysis of terminal non-reducing alpha-L-rhamnose residues in alpha-L-rhamnosides.</text>
        <dbReference type="EC" id="3.2.1.40"/>
    </reaction>
</comment>
<dbReference type="PIRSF" id="PIRSF010631">
    <property type="entry name" value="A-rhamnsds"/>
    <property type="match status" value="1"/>
</dbReference>
<dbReference type="EC" id="3.2.1.40" evidence="2"/>
<evidence type="ECO:0000313" key="9">
    <source>
        <dbReference type="Proteomes" id="UP000722485"/>
    </source>
</evidence>
<dbReference type="SUPFAM" id="SSF48208">
    <property type="entry name" value="Six-hairpin glycosidases"/>
    <property type="match status" value="1"/>
</dbReference>
<dbReference type="Pfam" id="PF05592">
    <property type="entry name" value="Bac_rhamnosid"/>
    <property type="match status" value="1"/>
</dbReference>
<reference evidence="8" key="1">
    <citation type="submission" date="2020-03" db="EMBL/GenBank/DDBJ databases">
        <title>Draft Genome Sequence of Cylindrodendrum hubeiense.</title>
        <authorList>
            <person name="Buettner E."/>
            <person name="Kellner H."/>
        </authorList>
    </citation>
    <scope>NUCLEOTIDE SEQUENCE</scope>
    <source>
        <strain evidence="8">IHI 201604</strain>
    </source>
</reference>
<evidence type="ECO:0000256" key="1">
    <source>
        <dbReference type="ARBA" id="ARBA00001445"/>
    </source>
</evidence>
<dbReference type="Pfam" id="PF17390">
    <property type="entry name" value="Bac_rhamnosid_C"/>
    <property type="match status" value="1"/>
</dbReference>
<keyword evidence="3" id="KW-0378">Hydrolase</keyword>
<dbReference type="Gene3D" id="2.60.40.10">
    <property type="entry name" value="Immunoglobulins"/>
    <property type="match status" value="1"/>
</dbReference>
<dbReference type="SUPFAM" id="SSF49785">
    <property type="entry name" value="Galactose-binding domain-like"/>
    <property type="match status" value="1"/>
</dbReference>
<dbReference type="InterPro" id="IPR008979">
    <property type="entry name" value="Galactose-bd-like_sf"/>
</dbReference>
<feature type="domain" description="Bacterial alpha-L-rhamnosidase N-terminal" evidence="5">
    <location>
        <begin position="146"/>
        <end position="315"/>
    </location>
</feature>
<dbReference type="OrthoDB" id="10036721at2759"/>
<dbReference type="Pfam" id="PF25788">
    <property type="entry name" value="Ig_Rha78A_N"/>
    <property type="match status" value="1"/>
</dbReference>
<comment type="caution">
    <text evidence="8">The sequence shown here is derived from an EMBL/GenBank/DDBJ whole genome shotgun (WGS) entry which is preliminary data.</text>
</comment>
<dbReference type="InterPro" id="IPR035396">
    <property type="entry name" value="Bac_rhamnosid6H"/>
</dbReference>
<dbReference type="InterPro" id="IPR012341">
    <property type="entry name" value="6hp_glycosidase-like_sf"/>
</dbReference>
<feature type="domain" description="Alpha-L-rhamnosidase C-terminal" evidence="7">
    <location>
        <begin position="787"/>
        <end position="855"/>
    </location>
</feature>
<dbReference type="Proteomes" id="UP000722485">
    <property type="component" value="Unassembled WGS sequence"/>
</dbReference>
<sequence length="892" mass="99859">MALRIERLQFEHHRDAIGIGESKPRISWRFSTSDLKDWVQESYEIEITGPNASSPEVYSVTSSESVLVPWPSLPLQSGASATVRVRVVGRAPHHSPTAWSDATTVETGLLNREDWTCSLISSAQPVDISLARQPVLFRRSFSLNQSIRKARLYITAHGVYEAHINGQRVGDHVLAPGWTSYRHRLPYQTFDVTNLFHKGKNVIASQVAEGWFCGRLGFLGGVRNIWGDQIGLVAILAIEAADGTKTVINSDAEWRSGLGSIITSEIYDGEVTDLSLDPKGWQAPDFNDASWAKVKVNKLPSASLVAPDGPPVRMIETLPAKSVLTTPNGKIVMDFAQNIVGWVRLRVRGPKGRTVKLQFTEELENGEVATRPLRICKASDTLFLSGEEQVWEPKFTFHGFRYVQLDGLYSRADEVDLASITAVVVHTDMEQTGWFECSNPLLNQLHKNIRWGMRGNFLSIPTDCPQRDERLGWTGDIHVFGPTANYLYDTSGMLKGWLQDLSAEQIEDHGSVPPFFCPNVFLNDTRYPTAIWGDVLVGLPWTLYMSYADSGILNQQFESMQKWMDEGIPRDQVTNLWQEDSYQFGDWLDPVAPPDDPGNSVTDPQLVANAYLVHITSLMHEICLTLGLEELAKFYSKSWAGVKTAFQTRYISREGRVVADSQTALALAIHFQLFENQSQESTAAARLKHLILRNSRFKIATGFAGTPIIGHALSRVGEAQLFYRMLYHRKAPSWLYQVSMGATTMWERWDSKLPDGSINPGEMTSFNHYALGAVADWMHTNVAGLVLLEPGWRKFRIAPVPGGDLKHANAQFLSPYGLISVKWIIEDTQFSLTVQVPPNTVAEVKLPSNSTQKQVSISIGSGTHDFKTEYERPAWPPLPLYPQYYPHDDDEP</sequence>
<feature type="domain" description="Alpha-L-rhamnosidase six-hairpin glycosidase" evidence="6">
    <location>
        <begin position="430"/>
        <end position="782"/>
    </location>
</feature>
<dbReference type="InterPro" id="IPR016007">
    <property type="entry name" value="Alpha_rhamnosid"/>
</dbReference>
<dbReference type="EMBL" id="JAANBB010000034">
    <property type="protein sequence ID" value="KAF7554289.1"/>
    <property type="molecule type" value="Genomic_DNA"/>
</dbReference>
<dbReference type="InterPro" id="IPR008902">
    <property type="entry name" value="Rhamnosid_concanavalin"/>
</dbReference>
<evidence type="ECO:0000256" key="3">
    <source>
        <dbReference type="ARBA" id="ARBA00022801"/>
    </source>
</evidence>
<dbReference type="Pfam" id="PF08531">
    <property type="entry name" value="Bac_rhamnosid_N"/>
    <property type="match status" value="1"/>
</dbReference>